<sequence length="330" mass="36183">MDALYLIAVIYLYFPIMWGLLANHASRHGHPDISTARYAIKLAKTLERDERTIYFLSVIFALFLPLAFYSILTKSSDGLVTSSAVTLLLIATVLSAISVFTSPTIRAIYKKYTAQLNASAVILVAVNYSVATSYAEGVIGHLTGVRASELPTAMSWLSIIMVPLAWITMLATVFLVLYAAALFGAGVKSGVKKPLSSPLGQVHVKSRAPEEHTKLYALSFCCAILALNPIILISALLKTDWAETKIREQLVSASFHIKPKACDLDEVEGAKIALLEVGKAIIAIPDQRYGYKFGLVQCTREWMTPDEFRKAYNTEVAEKSQRQSSSADIN</sequence>
<dbReference type="Proteomes" id="UP000199467">
    <property type="component" value="Unassembled WGS sequence"/>
</dbReference>
<accession>A0A1G6QRB6</accession>
<dbReference type="RefSeq" id="WP_139204240.1">
    <property type="nucleotide sequence ID" value="NZ_FMZQ01000008.1"/>
</dbReference>
<name>A0A1G6QRB6_9GAMM</name>
<protein>
    <submittedName>
        <fullName evidence="1">Uncharacterized protein</fullName>
    </submittedName>
</protein>
<dbReference type="EMBL" id="FMZQ01000008">
    <property type="protein sequence ID" value="SDC94890.1"/>
    <property type="molecule type" value="Genomic_DNA"/>
</dbReference>
<reference evidence="2" key="1">
    <citation type="submission" date="2016-10" db="EMBL/GenBank/DDBJ databases">
        <authorList>
            <person name="Varghese N."/>
            <person name="Submissions S."/>
        </authorList>
    </citation>
    <scope>NUCLEOTIDE SEQUENCE [LARGE SCALE GENOMIC DNA]</scope>
    <source>
        <strain evidence="2">DSM 26382</strain>
    </source>
</reference>
<proteinExistence type="predicted"/>
<organism evidence="1 2">
    <name type="scientific">Ectopseudomonas chengduensis</name>
    <dbReference type="NCBI Taxonomy" id="489632"/>
    <lineage>
        <taxon>Bacteria</taxon>
        <taxon>Pseudomonadati</taxon>
        <taxon>Pseudomonadota</taxon>
        <taxon>Gammaproteobacteria</taxon>
        <taxon>Pseudomonadales</taxon>
        <taxon>Pseudomonadaceae</taxon>
        <taxon>Ectopseudomonas</taxon>
    </lineage>
</organism>
<evidence type="ECO:0000313" key="2">
    <source>
        <dbReference type="Proteomes" id="UP000199467"/>
    </source>
</evidence>
<gene>
    <name evidence="1" type="ORF">SAMN05216576_108152</name>
</gene>
<evidence type="ECO:0000313" key="1">
    <source>
        <dbReference type="EMBL" id="SDC94890.1"/>
    </source>
</evidence>
<dbReference type="AlphaFoldDB" id="A0A1G6QRB6"/>
<keyword evidence="2" id="KW-1185">Reference proteome</keyword>